<dbReference type="EMBL" id="NVUU01000021">
    <property type="protein sequence ID" value="PCI95392.1"/>
    <property type="molecule type" value="Genomic_DNA"/>
</dbReference>
<evidence type="ECO:0000313" key="1">
    <source>
        <dbReference type="EMBL" id="PCI95392.1"/>
    </source>
</evidence>
<gene>
    <name evidence="1" type="ORF">COB11_02430</name>
</gene>
<organism evidence="1 2">
    <name type="scientific">Aerophobetes bacterium</name>
    <dbReference type="NCBI Taxonomy" id="2030807"/>
    <lineage>
        <taxon>Bacteria</taxon>
        <taxon>Candidatus Aerophobota</taxon>
    </lineage>
</organism>
<dbReference type="AlphaFoldDB" id="A0A2A4YKK1"/>
<accession>A0A2A4YKK1</accession>
<dbReference type="Proteomes" id="UP000217838">
    <property type="component" value="Unassembled WGS sequence"/>
</dbReference>
<sequence>MTLVATNLNKVIPTIFFDEDNTLSPLMALKDPFSTMSSPRVGDFYSKEPLSLSNHSKPMQIDGKYTIPLVYDEEEALLFPRIEDSNQYFATPKKLSKDTHSNHRLYPLDEYEEEYIQELPNTNEIILRNINNALEEMHFDGTLEILKHKWGV</sequence>
<evidence type="ECO:0000313" key="2">
    <source>
        <dbReference type="Proteomes" id="UP000217838"/>
    </source>
</evidence>
<name>A0A2A4YKK1_UNCAE</name>
<protein>
    <submittedName>
        <fullName evidence="1">Uncharacterized protein</fullName>
    </submittedName>
</protein>
<reference evidence="2" key="1">
    <citation type="submission" date="2017-08" db="EMBL/GenBank/DDBJ databases">
        <title>A dynamic microbial community with high functional redundancy inhabits the cold, oxic subseafloor aquifer.</title>
        <authorList>
            <person name="Tully B.J."/>
            <person name="Wheat C.G."/>
            <person name="Glazer B.T."/>
            <person name="Huber J.A."/>
        </authorList>
    </citation>
    <scope>NUCLEOTIDE SEQUENCE [LARGE SCALE GENOMIC DNA]</scope>
</reference>
<proteinExistence type="predicted"/>
<comment type="caution">
    <text evidence="1">The sequence shown here is derived from an EMBL/GenBank/DDBJ whole genome shotgun (WGS) entry which is preliminary data.</text>
</comment>